<evidence type="ECO:0000313" key="2">
    <source>
        <dbReference type="Proteomes" id="UP001148737"/>
    </source>
</evidence>
<dbReference type="EMBL" id="JANAKD010000905">
    <property type="protein sequence ID" value="KAJ3486387.1"/>
    <property type="molecule type" value="Genomic_DNA"/>
</dbReference>
<name>A0ACC1QPN6_9HYPO</name>
<sequence length="138" mass="14762">MPSTQDSKISCTCSADSRRSSASEASASTSSTSSTKPTIELSPEMTPSAFISKAPVHPLPAYAREFPKPTGEIDIEEALNRKPGRWSFHGAIQASIKKQNRPFSDEFNQEATRTEAYNAAKKALLESAAQLGAAGSKQ</sequence>
<protein>
    <submittedName>
        <fullName evidence="1">Uncharacterized protein</fullName>
    </submittedName>
</protein>
<gene>
    <name evidence="1" type="ORF">NLG97_g6629</name>
</gene>
<organism evidence="1 2">
    <name type="scientific">Lecanicillium saksenae</name>
    <dbReference type="NCBI Taxonomy" id="468837"/>
    <lineage>
        <taxon>Eukaryota</taxon>
        <taxon>Fungi</taxon>
        <taxon>Dikarya</taxon>
        <taxon>Ascomycota</taxon>
        <taxon>Pezizomycotina</taxon>
        <taxon>Sordariomycetes</taxon>
        <taxon>Hypocreomycetidae</taxon>
        <taxon>Hypocreales</taxon>
        <taxon>Cordycipitaceae</taxon>
        <taxon>Lecanicillium</taxon>
    </lineage>
</organism>
<dbReference type="Proteomes" id="UP001148737">
    <property type="component" value="Unassembled WGS sequence"/>
</dbReference>
<accession>A0ACC1QPN6</accession>
<comment type="caution">
    <text evidence="1">The sequence shown here is derived from an EMBL/GenBank/DDBJ whole genome shotgun (WGS) entry which is preliminary data.</text>
</comment>
<reference evidence="1" key="1">
    <citation type="submission" date="2022-07" db="EMBL/GenBank/DDBJ databases">
        <title>Genome Sequence of Lecanicillium saksenae.</title>
        <authorList>
            <person name="Buettner E."/>
        </authorList>
    </citation>
    <scope>NUCLEOTIDE SEQUENCE</scope>
    <source>
        <strain evidence="1">VT-O1</strain>
    </source>
</reference>
<evidence type="ECO:0000313" key="1">
    <source>
        <dbReference type="EMBL" id="KAJ3486387.1"/>
    </source>
</evidence>
<proteinExistence type="predicted"/>
<keyword evidence="2" id="KW-1185">Reference proteome</keyword>